<evidence type="ECO:0000256" key="17">
    <source>
        <dbReference type="SAM" id="MobiDB-lite"/>
    </source>
</evidence>
<evidence type="ECO:0000256" key="16">
    <source>
        <dbReference type="ARBA" id="ARBA00033235"/>
    </source>
</evidence>
<dbReference type="GO" id="GO:0016301">
    <property type="term" value="F:kinase activity"/>
    <property type="evidence" value="ECO:0007669"/>
    <property type="project" value="UniProtKB-KW"/>
</dbReference>
<proteinExistence type="inferred from homology"/>
<dbReference type="Gene3D" id="1.10.274.10">
    <property type="entry name" value="PtsI, HPr-binding domain"/>
    <property type="match status" value="1"/>
</dbReference>
<dbReference type="InterPro" id="IPR015813">
    <property type="entry name" value="Pyrv/PenolPyrv_kinase-like_dom"/>
</dbReference>
<dbReference type="Pfam" id="PF02896">
    <property type="entry name" value="PEP-utilizers_C"/>
    <property type="match status" value="1"/>
</dbReference>
<sequence>MIVPSHPVRTFRRHRTVRHRGLRRDTRRDRRRDIRRRHRIPHYAERTGEMSERMASALRWPASMARKYPGASSVVLAVVVLSIDLVTGSETQFPLVCVLPVGLAAWRHLRYLAYALATTLPVLRIAFEFPWGSKASLAIAGVNALVEVAAMILYAYLVGRSAAQTRRLQTTATTKEREVSQLRAFTRMSSAALQGRGLSPGLADGVAWIYLPTESELTAAHQPIEQHEVEAEISRLDSALAAAIRELDNTQRHLADDMAAAETALLDVHLAMLNDAEFWDSCKRRVREDLVKVEQAVAEEVRTMAEMLEGLKQDVMRERSADIRDIGRRVLRNVGASGAGGESPADRLASLPPDTILVARELLPSDIFRLDRVNLVALVTETNSPASHVAILARTRKIPAISDIKDATVLLATGDRLLVDAEAGTVTVAPTRIQSELFAERRNRHAMHEPAAAVEDPPQEAVTKDGVRIGLHANISRPDEAHLVSEYCLDGVGLFRSEFLFLDVAQPPTLDEQVAAYSAVARTLDPSPVVIRTMDFGGDKVPRFDRTESDLAFRTGNRGLAFSLAEKTLFRTQLQAILRSAPEGDVRVMFPMVTGVADLREARHLLAEMIEAEQPSGRVAVGAMIETPAAVIQIREIVKMVDFVSIGTNDLAHFILATDRQAQDSPGVPAFLHPSVLRATEHVVRMALNGGVGVSVCGEAAGNPAAVCLLIGMGVRHFSMNPFQSERIRRILQQMTLEEMETLARDVLGVATQAEVQQILTTALPDAGA</sequence>
<keyword evidence="11 21" id="KW-0808">Transferase</keyword>
<evidence type="ECO:0000259" key="20">
    <source>
        <dbReference type="Pfam" id="PF05524"/>
    </source>
</evidence>
<dbReference type="Pfam" id="PF05524">
    <property type="entry name" value="PEP-utilisers_N"/>
    <property type="match status" value="1"/>
</dbReference>
<evidence type="ECO:0000256" key="9">
    <source>
        <dbReference type="ARBA" id="ARBA00022490"/>
    </source>
</evidence>
<comment type="cofactor">
    <cofactor evidence="2">
        <name>Mg(2+)</name>
        <dbReference type="ChEBI" id="CHEBI:18420"/>
    </cofactor>
</comment>
<evidence type="ECO:0000256" key="5">
    <source>
        <dbReference type="ARBA" id="ARBA00007837"/>
    </source>
</evidence>
<accession>A0A1A8Y1F8</accession>
<dbReference type="EMBL" id="FLQX01000174">
    <property type="protein sequence ID" value="SBT10213.1"/>
    <property type="molecule type" value="Genomic_DNA"/>
</dbReference>
<dbReference type="InterPro" id="IPR040442">
    <property type="entry name" value="Pyrv_kinase-like_dom_sf"/>
</dbReference>
<dbReference type="InterPro" id="IPR008279">
    <property type="entry name" value="PEP-util_enz_mobile_dom"/>
</dbReference>
<evidence type="ECO:0000256" key="8">
    <source>
        <dbReference type="ARBA" id="ARBA00022448"/>
    </source>
</evidence>
<keyword evidence="15" id="KW-0460">Magnesium</keyword>
<feature type="region of interest" description="Disordered" evidence="17">
    <location>
        <begin position="18"/>
        <end position="38"/>
    </location>
</feature>
<dbReference type="Proteomes" id="UP000199169">
    <property type="component" value="Unassembled WGS sequence"/>
</dbReference>
<dbReference type="GO" id="GO:0009401">
    <property type="term" value="P:phosphoenolpyruvate-dependent sugar phosphotransferase system"/>
    <property type="evidence" value="ECO:0007669"/>
    <property type="project" value="UniProtKB-KW"/>
</dbReference>
<gene>
    <name evidence="21" type="ORF">ACCAA_920006</name>
</gene>
<dbReference type="EC" id="2.7.3.9" evidence="6"/>
<dbReference type="PANTHER" id="PTHR46244:SF3">
    <property type="entry name" value="PHOSPHOENOLPYRUVATE-PROTEIN PHOSPHOTRANSFERASE"/>
    <property type="match status" value="1"/>
</dbReference>
<keyword evidence="22" id="KW-1185">Reference proteome</keyword>
<evidence type="ECO:0000256" key="13">
    <source>
        <dbReference type="ARBA" id="ARBA00022723"/>
    </source>
</evidence>
<reference evidence="21 22" key="1">
    <citation type="submission" date="2016-06" db="EMBL/GenBank/DDBJ databases">
        <authorList>
            <person name="Kjaerup R.B."/>
            <person name="Dalgaard T.S."/>
            <person name="Juul-Madsen H.R."/>
        </authorList>
    </citation>
    <scope>NUCLEOTIDE SEQUENCE [LARGE SCALE GENOMIC DNA]</scope>
    <source>
        <strain evidence="21">3</strain>
    </source>
</reference>
<evidence type="ECO:0000256" key="1">
    <source>
        <dbReference type="ARBA" id="ARBA00000683"/>
    </source>
</evidence>
<dbReference type="SUPFAM" id="SSF52009">
    <property type="entry name" value="Phosphohistidine domain"/>
    <property type="match status" value="1"/>
</dbReference>
<dbReference type="InterPro" id="IPR000121">
    <property type="entry name" value="PEP_util_C"/>
</dbReference>
<evidence type="ECO:0000256" key="3">
    <source>
        <dbReference type="ARBA" id="ARBA00002728"/>
    </source>
</evidence>
<dbReference type="GO" id="GO:0008965">
    <property type="term" value="F:phosphoenolpyruvate-protein phosphotransferase activity"/>
    <property type="evidence" value="ECO:0007669"/>
    <property type="project" value="UniProtKB-EC"/>
</dbReference>
<dbReference type="SUPFAM" id="SSF51621">
    <property type="entry name" value="Phosphoenolpyruvate/pyruvate domain"/>
    <property type="match status" value="1"/>
</dbReference>
<dbReference type="GO" id="GO:0046872">
    <property type="term" value="F:metal ion binding"/>
    <property type="evidence" value="ECO:0007669"/>
    <property type="project" value="UniProtKB-KW"/>
</dbReference>
<keyword evidence="9" id="KW-0963">Cytoplasm</keyword>
<evidence type="ECO:0000256" key="2">
    <source>
        <dbReference type="ARBA" id="ARBA00001946"/>
    </source>
</evidence>
<keyword evidence="12" id="KW-0598">Phosphotransferase system</keyword>
<evidence type="ECO:0000256" key="12">
    <source>
        <dbReference type="ARBA" id="ARBA00022683"/>
    </source>
</evidence>
<evidence type="ECO:0000256" key="4">
    <source>
        <dbReference type="ARBA" id="ARBA00004496"/>
    </source>
</evidence>
<dbReference type="AlphaFoldDB" id="A0A1A8Y1F8"/>
<comment type="subcellular location">
    <subcellularLocation>
        <location evidence="4">Cytoplasm</location>
    </subcellularLocation>
</comment>
<protein>
    <recommendedName>
        <fullName evidence="7">Phosphoenolpyruvate-protein phosphotransferase</fullName>
        <ecNumber evidence="6">2.7.3.9</ecNumber>
    </recommendedName>
    <alternativeName>
        <fullName evidence="16">Phosphotransferase system, enzyme I</fullName>
    </alternativeName>
</protein>
<evidence type="ECO:0000259" key="19">
    <source>
        <dbReference type="Pfam" id="PF02896"/>
    </source>
</evidence>
<dbReference type="InterPro" id="IPR050499">
    <property type="entry name" value="PEP-utilizing_PTS_enzyme"/>
</dbReference>
<dbReference type="Gene3D" id="3.50.30.10">
    <property type="entry name" value="Phosphohistidine domain"/>
    <property type="match status" value="1"/>
</dbReference>
<evidence type="ECO:0000313" key="21">
    <source>
        <dbReference type="EMBL" id="SBT10213.1"/>
    </source>
</evidence>
<keyword evidence="21" id="KW-0670">Pyruvate</keyword>
<dbReference type="Pfam" id="PF00391">
    <property type="entry name" value="PEP-utilizers"/>
    <property type="match status" value="1"/>
</dbReference>
<keyword evidence="8" id="KW-0813">Transport</keyword>
<dbReference type="SUPFAM" id="SSF47831">
    <property type="entry name" value="Enzyme I of the PEP:sugar phosphotransferase system HPr-binding (sub)domain"/>
    <property type="match status" value="1"/>
</dbReference>
<evidence type="ECO:0000256" key="11">
    <source>
        <dbReference type="ARBA" id="ARBA00022679"/>
    </source>
</evidence>
<dbReference type="STRING" id="1860102.ACCAA_920006"/>
<evidence type="ECO:0000256" key="10">
    <source>
        <dbReference type="ARBA" id="ARBA00022597"/>
    </source>
</evidence>
<keyword evidence="14" id="KW-0418">Kinase</keyword>
<dbReference type="InterPro" id="IPR036618">
    <property type="entry name" value="PtsI_HPr-bd_sf"/>
</dbReference>
<comment type="function">
    <text evidence="3">General (non sugar-specific) component of the phosphoenolpyruvate-dependent sugar phosphotransferase system (sugar PTS). This major carbohydrate active-transport system catalyzes the phosphorylation of incoming sugar substrates concomitantly with their translocation across the cell membrane. Enzyme I transfers the phosphoryl group from phosphoenolpyruvate (PEP) to the phosphoryl carrier protein (HPr).</text>
</comment>
<name>A0A1A8Y1F8_9PROT</name>
<evidence type="ECO:0000256" key="6">
    <source>
        <dbReference type="ARBA" id="ARBA00012232"/>
    </source>
</evidence>
<dbReference type="InterPro" id="IPR006318">
    <property type="entry name" value="PTS_EI-like"/>
</dbReference>
<feature type="domain" description="PEP-utilising enzyme C-terminal" evidence="19">
    <location>
        <begin position="458"/>
        <end position="735"/>
    </location>
</feature>
<dbReference type="Gene3D" id="3.20.20.60">
    <property type="entry name" value="Phosphoenolpyruvate-binding domains"/>
    <property type="match status" value="1"/>
</dbReference>
<organism evidence="21 22">
    <name type="scientific">Candidatus Accumulibacter aalborgensis</name>
    <dbReference type="NCBI Taxonomy" id="1860102"/>
    <lineage>
        <taxon>Bacteria</taxon>
        <taxon>Pseudomonadati</taxon>
        <taxon>Pseudomonadota</taxon>
        <taxon>Betaproteobacteria</taxon>
        <taxon>Candidatus Accumulibacter</taxon>
    </lineage>
</organism>
<evidence type="ECO:0000256" key="14">
    <source>
        <dbReference type="ARBA" id="ARBA00022777"/>
    </source>
</evidence>
<evidence type="ECO:0000259" key="18">
    <source>
        <dbReference type="Pfam" id="PF00391"/>
    </source>
</evidence>
<feature type="domain" description="Phosphotransferase system enzyme I N-terminal" evidence="20">
    <location>
        <begin position="194"/>
        <end position="319"/>
    </location>
</feature>
<keyword evidence="10" id="KW-0762">Sugar transport</keyword>
<dbReference type="PRINTS" id="PR01736">
    <property type="entry name" value="PHPHTRNFRASE"/>
</dbReference>
<comment type="catalytic activity">
    <reaction evidence="1">
        <text>L-histidyl-[protein] + phosphoenolpyruvate = N(pros)-phospho-L-histidyl-[protein] + pyruvate</text>
        <dbReference type="Rhea" id="RHEA:23880"/>
        <dbReference type="Rhea" id="RHEA-COMP:9745"/>
        <dbReference type="Rhea" id="RHEA-COMP:9746"/>
        <dbReference type="ChEBI" id="CHEBI:15361"/>
        <dbReference type="ChEBI" id="CHEBI:29979"/>
        <dbReference type="ChEBI" id="CHEBI:58702"/>
        <dbReference type="ChEBI" id="CHEBI:64837"/>
        <dbReference type="EC" id="2.7.3.9"/>
    </reaction>
</comment>
<dbReference type="NCBIfam" id="TIGR01417">
    <property type="entry name" value="PTS_I_fam"/>
    <property type="match status" value="1"/>
</dbReference>
<evidence type="ECO:0000313" key="22">
    <source>
        <dbReference type="Proteomes" id="UP000199169"/>
    </source>
</evidence>
<dbReference type="InterPro" id="IPR008731">
    <property type="entry name" value="PTS_EIN"/>
</dbReference>
<evidence type="ECO:0000256" key="7">
    <source>
        <dbReference type="ARBA" id="ARBA00016544"/>
    </source>
</evidence>
<feature type="compositionally biased region" description="Basic and acidic residues" evidence="17">
    <location>
        <begin position="23"/>
        <end position="32"/>
    </location>
</feature>
<keyword evidence="13" id="KW-0479">Metal-binding</keyword>
<dbReference type="InterPro" id="IPR036637">
    <property type="entry name" value="Phosphohistidine_dom_sf"/>
</dbReference>
<evidence type="ECO:0000256" key="15">
    <source>
        <dbReference type="ARBA" id="ARBA00022842"/>
    </source>
</evidence>
<feature type="domain" description="PEP-utilising enzyme mobile" evidence="18">
    <location>
        <begin position="352"/>
        <end position="424"/>
    </location>
</feature>
<dbReference type="PANTHER" id="PTHR46244">
    <property type="entry name" value="PHOSPHOENOLPYRUVATE-PROTEIN PHOSPHOTRANSFERASE"/>
    <property type="match status" value="1"/>
</dbReference>
<comment type="similarity">
    <text evidence="5">Belongs to the PEP-utilizing enzyme family.</text>
</comment>
<dbReference type="GO" id="GO:0005737">
    <property type="term" value="C:cytoplasm"/>
    <property type="evidence" value="ECO:0007669"/>
    <property type="project" value="UniProtKB-SubCell"/>
</dbReference>